<dbReference type="EMBL" id="FUEG01000009">
    <property type="protein sequence ID" value="SJL08180.1"/>
    <property type="molecule type" value="Genomic_DNA"/>
</dbReference>
<accession>A0A284RHF3</accession>
<dbReference type="STRING" id="47428.A0A284RHF3"/>
<reference evidence="3" key="1">
    <citation type="journal article" date="2017" name="Nat. Ecol. Evol.">
        <title>Genome expansion and lineage-specific genetic innovations in the forest pathogenic fungi Armillaria.</title>
        <authorList>
            <person name="Sipos G."/>
            <person name="Prasanna A.N."/>
            <person name="Walter M.C."/>
            <person name="O'Connor E."/>
            <person name="Balint B."/>
            <person name="Krizsan K."/>
            <person name="Kiss B."/>
            <person name="Hess J."/>
            <person name="Varga T."/>
            <person name="Slot J."/>
            <person name="Riley R."/>
            <person name="Boka B."/>
            <person name="Rigling D."/>
            <person name="Barry K."/>
            <person name="Lee J."/>
            <person name="Mihaltcheva S."/>
            <person name="LaButti K."/>
            <person name="Lipzen A."/>
            <person name="Waldron R."/>
            <person name="Moloney N.M."/>
            <person name="Sperisen C."/>
            <person name="Kredics L."/>
            <person name="Vagvoelgyi C."/>
            <person name="Patrignani A."/>
            <person name="Fitzpatrick D."/>
            <person name="Nagy I."/>
            <person name="Doyle S."/>
            <person name="Anderson J.B."/>
            <person name="Grigoriev I.V."/>
            <person name="Gueldener U."/>
            <person name="Muensterkoetter M."/>
            <person name="Nagy L.G."/>
        </authorList>
    </citation>
    <scope>NUCLEOTIDE SEQUENCE [LARGE SCALE GENOMIC DNA]</scope>
    <source>
        <strain evidence="3">C18/9</strain>
    </source>
</reference>
<evidence type="ECO:0000313" key="2">
    <source>
        <dbReference type="EMBL" id="SJL08180.1"/>
    </source>
</evidence>
<evidence type="ECO:0000313" key="3">
    <source>
        <dbReference type="Proteomes" id="UP000219338"/>
    </source>
</evidence>
<evidence type="ECO:0000256" key="1">
    <source>
        <dbReference type="SAM" id="MobiDB-lite"/>
    </source>
</evidence>
<protein>
    <submittedName>
        <fullName evidence="2">Uncharacterized protein</fullName>
    </submittedName>
</protein>
<organism evidence="2 3">
    <name type="scientific">Armillaria ostoyae</name>
    <name type="common">Armillaria root rot fungus</name>
    <dbReference type="NCBI Taxonomy" id="47428"/>
    <lineage>
        <taxon>Eukaryota</taxon>
        <taxon>Fungi</taxon>
        <taxon>Dikarya</taxon>
        <taxon>Basidiomycota</taxon>
        <taxon>Agaricomycotina</taxon>
        <taxon>Agaricomycetes</taxon>
        <taxon>Agaricomycetidae</taxon>
        <taxon>Agaricales</taxon>
        <taxon>Marasmiineae</taxon>
        <taxon>Physalacriaceae</taxon>
        <taxon>Armillaria</taxon>
    </lineage>
</organism>
<feature type="region of interest" description="Disordered" evidence="1">
    <location>
        <begin position="44"/>
        <end position="68"/>
    </location>
</feature>
<dbReference type="AlphaFoldDB" id="A0A284RHF3"/>
<dbReference type="Proteomes" id="UP000219338">
    <property type="component" value="Unassembled WGS sequence"/>
</dbReference>
<sequence>MSIEILRKFEESFPQMQFDVIIFSTCNDITELVREISSTVGSQAATVVNTPETASTPEPTPQGDASQSTDVRSILLELISSFTGFEISNLDLNADADTAYDLLFIPLFNSKLQIFFPDVTLDPTKPSVCSTLLDEVTAQVQAGPLSSSPDLVDTKSMFVSVLGLDESDIQDDTEFETIGLDSSSCYSDEIWPRAPVQPLRTAHYGEGG</sequence>
<keyword evidence="3" id="KW-1185">Reference proteome</keyword>
<name>A0A284RHF3_ARMOS</name>
<gene>
    <name evidence="2" type="ORF">ARMOST_11543</name>
</gene>
<proteinExistence type="predicted"/>